<name>A0ABU6PN22_9BACL</name>
<comment type="subcellular location">
    <subcellularLocation>
        <location evidence="1">Cell membrane</location>
        <topology evidence="1">Multi-pass membrane protein</topology>
    </subcellularLocation>
</comment>
<reference evidence="10 11" key="1">
    <citation type="submission" date="2023-03" db="EMBL/GenBank/DDBJ databases">
        <title>Bacillus Genome Sequencing.</title>
        <authorList>
            <person name="Dunlap C."/>
        </authorList>
    </citation>
    <scope>NUCLEOTIDE SEQUENCE [LARGE SCALE GENOMIC DNA]</scope>
    <source>
        <strain evidence="10 11">NRS-52</strain>
    </source>
</reference>
<evidence type="ECO:0000256" key="5">
    <source>
        <dbReference type="ARBA" id="ARBA00022692"/>
    </source>
</evidence>
<feature type="transmembrane region" description="Helical" evidence="8">
    <location>
        <begin position="292"/>
        <end position="310"/>
    </location>
</feature>
<keyword evidence="4" id="KW-1003">Cell membrane</keyword>
<dbReference type="PANTHER" id="PTHR30294">
    <property type="entry name" value="MEMBRANE COMPONENT OF ABC TRANSPORTER YHHJ-RELATED"/>
    <property type="match status" value="1"/>
</dbReference>
<dbReference type="Pfam" id="PF12698">
    <property type="entry name" value="ABC2_membrane_3"/>
    <property type="match status" value="1"/>
</dbReference>
<comment type="similarity">
    <text evidence="2">Belongs to the ABC-2 integral membrane protein family.</text>
</comment>
<keyword evidence="11" id="KW-1185">Reference proteome</keyword>
<evidence type="ECO:0000256" key="2">
    <source>
        <dbReference type="ARBA" id="ARBA00007783"/>
    </source>
</evidence>
<dbReference type="Proteomes" id="UP001343257">
    <property type="component" value="Unassembled WGS sequence"/>
</dbReference>
<gene>
    <name evidence="10" type="ORF">P9847_02945</name>
</gene>
<feature type="transmembrane region" description="Helical" evidence="8">
    <location>
        <begin position="346"/>
        <end position="368"/>
    </location>
</feature>
<dbReference type="PANTHER" id="PTHR30294:SF48">
    <property type="entry name" value="LINEARMYCIN RESISTANCE PERMEASE PROTEIN LNRM"/>
    <property type="match status" value="1"/>
</dbReference>
<dbReference type="RefSeq" id="WP_328275243.1">
    <property type="nucleotide sequence ID" value="NZ_JARTLD010000007.1"/>
</dbReference>
<dbReference type="InterPro" id="IPR013525">
    <property type="entry name" value="ABC2_TM"/>
</dbReference>
<comment type="caution">
    <text evidence="10">The sequence shown here is derived from an EMBL/GenBank/DDBJ whole genome shotgun (WGS) entry which is preliminary data.</text>
</comment>
<keyword evidence="5 8" id="KW-0812">Transmembrane</keyword>
<evidence type="ECO:0000259" key="9">
    <source>
        <dbReference type="PROSITE" id="PS51012"/>
    </source>
</evidence>
<feature type="transmembrane region" description="Helical" evidence="8">
    <location>
        <begin position="258"/>
        <end position="280"/>
    </location>
</feature>
<feature type="transmembrane region" description="Helical" evidence="8">
    <location>
        <begin position="225"/>
        <end position="246"/>
    </location>
</feature>
<keyword evidence="7 8" id="KW-0472">Membrane</keyword>
<proteinExistence type="inferred from homology"/>
<sequence>MNNLLSMAWKEMRHDFRDVKTLVFLLAFPILLMLILGFALTNAFSSNATIEDVKVLVHNTSTGQLSKAYTAFAEEAGKTGIVFEDVKTGMDGREEVEQNRYTDYLEISDGGIHLYGSSRSTIESNIVQGMMSSFADRYNAAAAVAKQDPAKVATLLATSGQEGYIQDSSINAERQPGAIDYYAIAMTVMIGLWGAMSGGSLIRYEIVRGTSARLAAAPVRKSEIFIGKVLGSVVINMLCVLVIVLFSKYVFKAYWGSHLLPVFIVLLTEVVMSISLGLAISYMMKGEPSGGIVMIIVQLASFLGGAYFPLGNDSGGFLGSVSSLSPIRWANQALTGIIYNHSMSSAWTAMTLNIGLAVLFLAVAAVMMQRKEGI</sequence>
<evidence type="ECO:0000313" key="11">
    <source>
        <dbReference type="Proteomes" id="UP001343257"/>
    </source>
</evidence>
<dbReference type="EMBL" id="JARTLD010000007">
    <property type="protein sequence ID" value="MED5016260.1"/>
    <property type="molecule type" value="Genomic_DNA"/>
</dbReference>
<accession>A0ABU6PN22</accession>
<evidence type="ECO:0000313" key="10">
    <source>
        <dbReference type="EMBL" id="MED5016260.1"/>
    </source>
</evidence>
<feature type="domain" description="ABC transmembrane type-2" evidence="9">
    <location>
        <begin position="142"/>
        <end position="371"/>
    </location>
</feature>
<evidence type="ECO:0000256" key="7">
    <source>
        <dbReference type="ARBA" id="ARBA00023136"/>
    </source>
</evidence>
<protein>
    <submittedName>
        <fullName evidence="10">ABC transporter permease</fullName>
    </submittedName>
</protein>
<feature type="transmembrane region" description="Helical" evidence="8">
    <location>
        <begin position="181"/>
        <end position="204"/>
    </location>
</feature>
<dbReference type="InterPro" id="IPR051449">
    <property type="entry name" value="ABC-2_transporter_component"/>
</dbReference>
<evidence type="ECO:0000256" key="6">
    <source>
        <dbReference type="ARBA" id="ARBA00022989"/>
    </source>
</evidence>
<keyword evidence="6 8" id="KW-1133">Transmembrane helix</keyword>
<evidence type="ECO:0000256" key="1">
    <source>
        <dbReference type="ARBA" id="ARBA00004651"/>
    </source>
</evidence>
<organism evidence="10 11">
    <name type="scientific">Paenibacillus chibensis</name>
    <dbReference type="NCBI Taxonomy" id="59846"/>
    <lineage>
        <taxon>Bacteria</taxon>
        <taxon>Bacillati</taxon>
        <taxon>Bacillota</taxon>
        <taxon>Bacilli</taxon>
        <taxon>Bacillales</taxon>
        <taxon>Paenibacillaceae</taxon>
        <taxon>Paenibacillus</taxon>
    </lineage>
</organism>
<evidence type="ECO:0000256" key="3">
    <source>
        <dbReference type="ARBA" id="ARBA00022448"/>
    </source>
</evidence>
<keyword evidence="3" id="KW-0813">Transport</keyword>
<dbReference type="PROSITE" id="PS51012">
    <property type="entry name" value="ABC_TM2"/>
    <property type="match status" value="1"/>
</dbReference>
<evidence type="ECO:0000256" key="8">
    <source>
        <dbReference type="SAM" id="Phobius"/>
    </source>
</evidence>
<dbReference type="InterPro" id="IPR047817">
    <property type="entry name" value="ABC2_TM_bact-type"/>
</dbReference>
<evidence type="ECO:0000256" key="4">
    <source>
        <dbReference type="ARBA" id="ARBA00022475"/>
    </source>
</evidence>